<evidence type="ECO:0000313" key="8">
    <source>
        <dbReference type="EMBL" id="KYF62523.1"/>
    </source>
</evidence>
<reference evidence="8 9" key="1">
    <citation type="submission" date="2014-02" db="EMBL/GenBank/DDBJ databases">
        <title>The small core and large imbalanced accessory genome model reveals a collaborative survival strategy of Sorangium cellulosum strains in nature.</title>
        <authorList>
            <person name="Han K."/>
            <person name="Peng R."/>
            <person name="Blom J."/>
            <person name="Li Y.-Z."/>
        </authorList>
    </citation>
    <scope>NUCLEOTIDE SEQUENCE [LARGE SCALE GENOMIC DNA]</scope>
    <source>
        <strain evidence="8 9">So0157-18</strain>
    </source>
</reference>
<dbReference type="Gene3D" id="1.10.630.10">
    <property type="entry name" value="Cytochrome P450"/>
    <property type="match status" value="1"/>
</dbReference>
<keyword evidence="4 7" id="KW-0560">Oxidoreductase</keyword>
<evidence type="ECO:0000256" key="6">
    <source>
        <dbReference type="ARBA" id="ARBA00023033"/>
    </source>
</evidence>
<evidence type="ECO:0000256" key="7">
    <source>
        <dbReference type="RuleBase" id="RU000461"/>
    </source>
</evidence>
<keyword evidence="2 7" id="KW-0349">Heme</keyword>
<proteinExistence type="inferred from homology"/>
<keyword evidence="6 7" id="KW-0503">Monooxygenase</keyword>
<dbReference type="EMBL" id="JELX01000702">
    <property type="protein sequence ID" value="KYF62523.1"/>
    <property type="molecule type" value="Genomic_DNA"/>
</dbReference>
<dbReference type="InterPro" id="IPR001128">
    <property type="entry name" value="Cyt_P450"/>
</dbReference>
<dbReference type="Pfam" id="PF00067">
    <property type="entry name" value="p450"/>
    <property type="match status" value="1"/>
</dbReference>
<dbReference type="GO" id="GO:0016705">
    <property type="term" value="F:oxidoreductase activity, acting on paired donors, with incorporation or reduction of molecular oxygen"/>
    <property type="evidence" value="ECO:0007669"/>
    <property type="project" value="InterPro"/>
</dbReference>
<evidence type="ECO:0000256" key="3">
    <source>
        <dbReference type="ARBA" id="ARBA00022723"/>
    </source>
</evidence>
<keyword evidence="5 7" id="KW-0408">Iron</keyword>
<comment type="similarity">
    <text evidence="1 7">Belongs to the cytochrome P450 family.</text>
</comment>
<dbReference type="InterPro" id="IPR002397">
    <property type="entry name" value="Cyt_P450_B"/>
</dbReference>
<dbReference type="PRINTS" id="PR00385">
    <property type="entry name" value="P450"/>
</dbReference>
<dbReference type="InterPro" id="IPR017972">
    <property type="entry name" value="Cyt_P450_CS"/>
</dbReference>
<evidence type="ECO:0000256" key="5">
    <source>
        <dbReference type="ARBA" id="ARBA00023004"/>
    </source>
</evidence>
<dbReference type="PROSITE" id="PS00086">
    <property type="entry name" value="CYTOCHROME_P450"/>
    <property type="match status" value="1"/>
</dbReference>
<organism evidence="8 9">
    <name type="scientific">Sorangium cellulosum</name>
    <name type="common">Polyangium cellulosum</name>
    <dbReference type="NCBI Taxonomy" id="56"/>
    <lineage>
        <taxon>Bacteria</taxon>
        <taxon>Pseudomonadati</taxon>
        <taxon>Myxococcota</taxon>
        <taxon>Polyangia</taxon>
        <taxon>Polyangiales</taxon>
        <taxon>Polyangiaceae</taxon>
        <taxon>Sorangium</taxon>
    </lineage>
</organism>
<comment type="caution">
    <text evidence="8">The sequence shown here is derived from an EMBL/GenBank/DDBJ whole genome shotgun (WGS) entry which is preliminary data.</text>
</comment>
<dbReference type="SUPFAM" id="SSF48264">
    <property type="entry name" value="Cytochrome P450"/>
    <property type="match status" value="1"/>
</dbReference>
<gene>
    <name evidence="8" type="ORF">BE04_20590</name>
</gene>
<evidence type="ECO:0000256" key="1">
    <source>
        <dbReference type="ARBA" id="ARBA00010617"/>
    </source>
</evidence>
<dbReference type="InterPro" id="IPR036396">
    <property type="entry name" value="Cyt_P450_sf"/>
</dbReference>
<accession>A0A150Q3X4</accession>
<evidence type="ECO:0000256" key="4">
    <source>
        <dbReference type="ARBA" id="ARBA00023002"/>
    </source>
</evidence>
<dbReference type="PRINTS" id="PR00359">
    <property type="entry name" value="BP450"/>
</dbReference>
<dbReference type="PANTHER" id="PTHR46696:SF1">
    <property type="entry name" value="CYTOCHROME P450 YJIB-RELATED"/>
    <property type="match status" value="1"/>
</dbReference>
<dbReference type="GO" id="GO:0004497">
    <property type="term" value="F:monooxygenase activity"/>
    <property type="evidence" value="ECO:0007669"/>
    <property type="project" value="UniProtKB-KW"/>
</dbReference>
<dbReference type="GO" id="GO:0005506">
    <property type="term" value="F:iron ion binding"/>
    <property type="evidence" value="ECO:0007669"/>
    <property type="project" value="InterPro"/>
</dbReference>
<sequence>MMTPNQAAKGCPVLHFKPDAPGFDANPYPTYTELRESAPVYFWPDAQSYVVSRFDDVAAVLRDPRLATDPVAAGLRAPDAGLPEAIRGPFERSLFRLAPKDHARVRRAVSPAFTPRACDRLRPMIQRIVDEALAPFEGKGEIEVAEFADFIPLRVISAMLDIPGAHEKTFRDFGEALIKTIDPRLTPEAYAAVVAPVPAGMALLRELIAERRSRLGDDLLSTLLRAEAEGDRLSEDEMLGLVAAIIAAGSETTVHFICFGVMSLLCVPERAAAVRAEPALLRSAMEELLRFDNFGKGGIVRYCTEDVEIGGVTMARGSIIVAILPAALRDPRAIPDADRYDPRRQHEEILSFGLGPHYCLGASLARLEGEIAVGTLLRRTADMRIVGEPAYAGHPTLRKLSSLRVAVTPAARSEVAR</sequence>
<evidence type="ECO:0008006" key="10">
    <source>
        <dbReference type="Google" id="ProtNLM"/>
    </source>
</evidence>
<keyword evidence="3 7" id="KW-0479">Metal-binding</keyword>
<dbReference type="FunFam" id="1.10.630.10:FF:000018">
    <property type="entry name" value="Cytochrome P450 monooxygenase"/>
    <property type="match status" value="1"/>
</dbReference>
<dbReference type="AlphaFoldDB" id="A0A150Q3X4"/>
<dbReference type="GO" id="GO:0020037">
    <property type="term" value="F:heme binding"/>
    <property type="evidence" value="ECO:0007669"/>
    <property type="project" value="InterPro"/>
</dbReference>
<dbReference type="PANTHER" id="PTHR46696">
    <property type="entry name" value="P450, PUTATIVE (EUROFUNG)-RELATED"/>
    <property type="match status" value="1"/>
</dbReference>
<protein>
    <recommendedName>
        <fullName evidence="10">Cytochrome P450</fullName>
    </recommendedName>
</protein>
<name>A0A150Q3X4_SORCE</name>
<evidence type="ECO:0000256" key="2">
    <source>
        <dbReference type="ARBA" id="ARBA00022617"/>
    </source>
</evidence>
<dbReference type="Proteomes" id="UP000075604">
    <property type="component" value="Unassembled WGS sequence"/>
</dbReference>
<evidence type="ECO:0000313" key="9">
    <source>
        <dbReference type="Proteomes" id="UP000075604"/>
    </source>
</evidence>